<comment type="caution">
    <text evidence="2">The sequence shown here is derived from an EMBL/GenBank/DDBJ whole genome shotgun (WGS) entry which is preliminary data.</text>
</comment>
<evidence type="ECO:0000313" key="3">
    <source>
        <dbReference type="Proteomes" id="UP000245609"/>
    </source>
</evidence>
<evidence type="ECO:0000256" key="1">
    <source>
        <dbReference type="SAM" id="MobiDB-lite"/>
    </source>
</evidence>
<dbReference type="AlphaFoldDB" id="A0A2T9ZGR9"/>
<gene>
    <name evidence="2" type="ORF">BB560_001737</name>
</gene>
<reference evidence="2 3" key="1">
    <citation type="journal article" date="2018" name="MBio">
        <title>Comparative Genomics Reveals the Core Gene Toolbox for the Fungus-Insect Symbiosis.</title>
        <authorList>
            <person name="Wang Y."/>
            <person name="Stata M."/>
            <person name="Wang W."/>
            <person name="Stajich J.E."/>
            <person name="White M.M."/>
            <person name="Moncalvo J.M."/>
        </authorList>
    </citation>
    <scope>NUCLEOTIDE SEQUENCE [LARGE SCALE GENOMIC DNA]</scope>
    <source>
        <strain evidence="2 3">SC-DP-2</strain>
    </source>
</reference>
<accession>A0A2T9ZGR9</accession>
<sequence>MLWKSQNSDKYFYGNKIFLSTECCYPNAAKTVWNLAWGKSGKMLVEALESSLNNSSSLDSSTLYHDESSREQPSYGLKNTTNPNKNDSYLAIDVFTDENKLNMEEGGRISLENSVTSTNNSKEDVLSFAIDNSGSMESIISKDSIKDFELLKNKTKAKNYLHNNPCAAGSNSSLDIQSNISNCNENEYEMLLNNKNEIGNGVYPDNRQCRLSLKYPEYRIRSNEKINGANKKQYLTGGIPEFSALPTVKVNIATFQTKYEKGNEKFSREPETNVTVVLNSPGIPYNPVKMFKDSSFQSKLGSQPIAYTVSGNLLQSNNDANIYQDSKYTSPTETTYSISPASSIGSIIETIIKDHVCIEAIPETEKSRFPSIVDFSNRSFVKH</sequence>
<organism evidence="2 3">
    <name type="scientific">Smittium megazygosporum</name>
    <dbReference type="NCBI Taxonomy" id="133381"/>
    <lineage>
        <taxon>Eukaryota</taxon>
        <taxon>Fungi</taxon>
        <taxon>Fungi incertae sedis</taxon>
        <taxon>Zoopagomycota</taxon>
        <taxon>Kickxellomycotina</taxon>
        <taxon>Harpellomycetes</taxon>
        <taxon>Harpellales</taxon>
        <taxon>Legeriomycetaceae</taxon>
        <taxon>Smittium</taxon>
    </lineage>
</organism>
<dbReference type="EMBL" id="MBFS01000193">
    <property type="protein sequence ID" value="PVV03774.1"/>
    <property type="molecule type" value="Genomic_DNA"/>
</dbReference>
<feature type="region of interest" description="Disordered" evidence="1">
    <location>
        <begin position="54"/>
        <end position="83"/>
    </location>
</feature>
<protein>
    <submittedName>
        <fullName evidence="2">Uncharacterized protein</fullName>
    </submittedName>
</protein>
<proteinExistence type="predicted"/>
<dbReference type="OrthoDB" id="10250320at2759"/>
<keyword evidence="3" id="KW-1185">Reference proteome</keyword>
<evidence type="ECO:0000313" key="2">
    <source>
        <dbReference type="EMBL" id="PVV03774.1"/>
    </source>
</evidence>
<dbReference type="Proteomes" id="UP000245609">
    <property type="component" value="Unassembled WGS sequence"/>
</dbReference>
<name>A0A2T9ZGR9_9FUNG</name>